<dbReference type="PANTHER" id="PTHR30372">
    <property type="entry name" value="LIPID-A-DISACCHARIDE SYNTHASE"/>
    <property type="match status" value="1"/>
</dbReference>
<keyword evidence="4" id="KW-0444">Lipid biosynthesis</keyword>
<evidence type="ECO:0000256" key="7">
    <source>
        <dbReference type="ARBA" id="ARBA00022679"/>
    </source>
</evidence>
<dbReference type="GO" id="GO:0008915">
    <property type="term" value="F:lipid-A-disaccharide synthase activity"/>
    <property type="evidence" value="ECO:0007669"/>
    <property type="project" value="UniProtKB-EC"/>
</dbReference>
<reference evidence="10" key="1">
    <citation type="journal article" date="2020" name="mSystems">
        <title>Genome- and Community-Level Interaction Insights into Carbon Utilization and Element Cycling Functions of Hydrothermarchaeota in Hydrothermal Sediment.</title>
        <authorList>
            <person name="Zhou Z."/>
            <person name="Liu Y."/>
            <person name="Xu W."/>
            <person name="Pan J."/>
            <person name="Luo Z.H."/>
            <person name="Li M."/>
        </authorList>
    </citation>
    <scope>NUCLEOTIDE SEQUENCE [LARGE SCALE GENOMIC DNA]</scope>
    <source>
        <strain evidence="10">SpSt-488</strain>
    </source>
</reference>
<evidence type="ECO:0000256" key="5">
    <source>
        <dbReference type="ARBA" id="ARBA00022556"/>
    </source>
</evidence>
<evidence type="ECO:0000256" key="6">
    <source>
        <dbReference type="ARBA" id="ARBA00022676"/>
    </source>
</evidence>
<comment type="catalytic activity">
    <reaction evidence="9">
        <text>a lipid X + a UDP-2-N,3-O-bis[(3R)-3-hydroxyacyl]-alpha-D-glucosamine = a lipid A disaccharide + UDP + H(+)</text>
        <dbReference type="Rhea" id="RHEA:67828"/>
        <dbReference type="ChEBI" id="CHEBI:15378"/>
        <dbReference type="ChEBI" id="CHEBI:58223"/>
        <dbReference type="ChEBI" id="CHEBI:137748"/>
        <dbReference type="ChEBI" id="CHEBI:176338"/>
        <dbReference type="ChEBI" id="CHEBI:176343"/>
        <dbReference type="EC" id="2.4.1.182"/>
    </reaction>
</comment>
<keyword evidence="5" id="KW-0441">Lipid A biosynthesis</keyword>
<dbReference type="EC" id="2.4.1.182" evidence="2"/>
<evidence type="ECO:0000256" key="3">
    <source>
        <dbReference type="ARBA" id="ARBA00020902"/>
    </source>
</evidence>
<sequence>MSCSEDRREQGEVKSGLRVVVTSAEKSGREMAGAVGEQLLAVSPECSVRQVDICGRDDAAIGFVESLEGFRYGRLDLGRAFRAIVEEEPDVAVFVGYPDFHLLLGPRLRRVGVRVYWVGPPQFWAWGRFRLSLLRRGADKVACLFCFELKPLQRAGIVAAYHGYPLYDSVRATEMRPNVLARLGLEPEARYIAFMPGSREAEKRFHVPLYCRTFTRLRQAEPGLRGVMICPQSGSLPEGMLAMADGRYDVLRHAEMAVIASGTATAEAALLGVPHVVTYHLSPVSRLLARLLVRLGHFALPNIIAGRLVVPEFLEPDEVTLARGCLAIVRSAAERERIRAGLGQVRRQLGPPGAAAAIARDVLQMASGSP</sequence>
<keyword evidence="6" id="KW-0328">Glycosyltransferase</keyword>
<name>A0A7C4G9U5_UNCW3</name>
<dbReference type="GO" id="GO:0016020">
    <property type="term" value="C:membrane"/>
    <property type="evidence" value="ECO:0007669"/>
    <property type="project" value="GOC"/>
</dbReference>
<evidence type="ECO:0000313" key="10">
    <source>
        <dbReference type="EMBL" id="HGK28094.1"/>
    </source>
</evidence>
<dbReference type="AlphaFoldDB" id="A0A7C4G9U5"/>
<evidence type="ECO:0000256" key="1">
    <source>
        <dbReference type="ARBA" id="ARBA00002056"/>
    </source>
</evidence>
<protein>
    <recommendedName>
        <fullName evidence="3">Lipid-A-disaccharide synthase</fullName>
        <ecNumber evidence="2">2.4.1.182</ecNumber>
    </recommendedName>
</protein>
<evidence type="ECO:0000256" key="9">
    <source>
        <dbReference type="ARBA" id="ARBA00048975"/>
    </source>
</evidence>
<evidence type="ECO:0000256" key="4">
    <source>
        <dbReference type="ARBA" id="ARBA00022516"/>
    </source>
</evidence>
<comment type="function">
    <text evidence="1">Condensation of UDP-2,3-diacylglucosamine and 2,3-diacylglucosamine-1-phosphate to form lipid A disaccharide, a precursor of lipid A, a phosphorylated glycolipid that anchors the lipopolysaccharide to the outer membrane of the cell.</text>
</comment>
<proteinExistence type="predicted"/>
<organism evidence="10">
    <name type="scientific">candidate division WOR-3 bacterium</name>
    <dbReference type="NCBI Taxonomy" id="2052148"/>
    <lineage>
        <taxon>Bacteria</taxon>
        <taxon>Bacteria division WOR-3</taxon>
    </lineage>
</organism>
<gene>
    <name evidence="10" type="ORF">ENS41_03990</name>
</gene>
<evidence type="ECO:0000256" key="2">
    <source>
        <dbReference type="ARBA" id="ARBA00012687"/>
    </source>
</evidence>
<dbReference type="GO" id="GO:0009245">
    <property type="term" value="P:lipid A biosynthetic process"/>
    <property type="evidence" value="ECO:0007669"/>
    <property type="project" value="UniProtKB-KW"/>
</dbReference>
<dbReference type="InterPro" id="IPR003835">
    <property type="entry name" value="Glyco_trans_19"/>
</dbReference>
<dbReference type="SUPFAM" id="SSF53756">
    <property type="entry name" value="UDP-Glycosyltransferase/glycogen phosphorylase"/>
    <property type="match status" value="1"/>
</dbReference>
<evidence type="ECO:0000256" key="8">
    <source>
        <dbReference type="ARBA" id="ARBA00023098"/>
    </source>
</evidence>
<dbReference type="EMBL" id="DSUT01000079">
    <property type="protein sequence ID" value="HGK28094.1"/>
    <property type="molecule type" value="Genomic_DNA"/>
</dbReference>
<comment type="caution">
    <text evidence="10">The sequence shown here is derived from an EMBL/GenBank/DDBJ whole genome shotgun (WGS) entry which is preliminary data.</text>
</comment>
<dbReference type="Pfam" id="PF02684">
    <property type="entry name" value="LpxB"/>
    <property type="match status" value="1"/>
</dbReference>
<dbReference type="PANTHER" id="PTHR30372:SF4">
    <property type="entry name" value="LIPID-A-DISACCHARIDE SYNTHASE, MITOCHONDRIAL-RELATED"/>
    <property type="match status" value="1"/>
</dbReference>
<keyword evidence="8" id="KW-0443">Lipid metabolism</keyword>
<dbReference type="GO" id="GO:0005543">
    <property type="term" value="F:phospholipid binding"/>
    <property type="evidence" value="ECO:0007669"/>
    <property type="project" value="TreeGrafter"/>
</dbReference>
<accession>A0A7C4G9U5</accession>
<keyword evidence="7" id="KW-0808">Transferase</keyword>